<evidence type="ECO:0000256" key="2">
    <source>
        <dbReference type="ARBA" id="ARBA00022679"/>
    </source>
</evidence>
<reference evidence="8" key="1">
    <citation type="journal article" date="2015" name="PLoS Genet.">
        <title>Genome Sequence and Transcriptome Analyses of Chrysochromulina tobin: Metabolic Tools for Enhanced Algal Fitness in the Prominent Order Prymnesiales (Haptophyceae).</title>
        <authorList>
            <person name="Hovde B.T."/>
            <person name="Deodato C.R."/>
            <person name="Hunsperger H.M."/>
            <person name="Ryken S.A."/>
            <person name="Yost W."/>
            <person name="Jha R.K."/>
            <person name="Patterson J."/>
            <person name="Monnat R.J. Jr."/>
            <person name="Barlow S.B."/>
            <person name="Starkenburg S.R."/>
            <person name="Cattolico R.A."/>
        </authorList>
    </citation>
    <scope>NUCLEOTIDE SEQUENCE</scope>
    <source>
        <strain evidence="8">CCMP291</strain>
    </source>
</reference>
<dbReference type="PROSITE" id="PS00108">
    <property type="entry name" value="PROTEIN_KINASE_ST"/>
    <property type="match status" value="1"/>
</dbReference>
<comment type="caution">
    <text evidence="7">The sequence shown here is derived from an EMBL/GenBank/DDBJ whole genome shotgun (WGS) entry which is preliminary data.</text>
</comment>
<organism evidence="7 8">
    <name type="scientific">Chrysochromulina tobinii</name>
    <dbReference type="NCBI Taxonomy" id="1460289"/>
    <lineage>
        <taxon>Eukaryota</taxon>
        <taxon>Haptista</taxon>
        <taxon>Haptophyta</taxon>
        <taxon>Prymnesiophyceae</taxon>
        <taxon>Prymnesiales</taxon>
        <taxon>Chrysochromulinaceae</taxon>
        <taxon>Chrysochromulina</taxon>
    </lineage>
</organism>
<dbReference type="GO" id="GO:0005952">
    <property type="term" value="C:cAMP-dependent protein kinase complex"/>
    <property type="evidence" value="ECO:0007669"/>
    <property type="project" value="TreeGrafter"/>
</dbReference>
<feature type="domain" description="Protein kinase" evidence="6">
    <location>
        <begin position="12"/>
        <end position="263"/>
    </location>
</feature>
<dbReference type="Pfam" id="PF00069">
    <property type="entry name" value="Pkinase"/>
    <property type="match status" value="1"/>
</dbReference>
<dbReference type="PANTHER" id="PTHR24353:SF143">
    <property type="entry name" value="PROTEIN KINASE DOMAIN-CONTAINING PROTEIN"/>
    <property type="match status" value="1"/>
</dbReference>
<evidence type="ECO:0000259" key="6">
    <source>
        <dbReference type="PROSITE" id="PS50011"/>
    </source>
</evidence>
<dbReference type="InterPro" id="IPR000719">
    <property type="entry name" value="Prot_kinase_dom"/>
</dbReference>
<dbReference type="GO" id="GO:0004691">
    <property type="term" value="F:cAMP-dependent protein kinase activity"/>
    <property type="evidence" value="ECO:0007669"/>
    <property type="project" value="TreeGrafter"/>
</dbReference>
<evidence type="ECO:0000313" key="8">
    <source>
        <dbReference type="Proteomes" id="UP000037460"/>
    </source>
</evidence>
<evidence type="ECO:0000256" key="5">
    <source>
        <dbReference type="ARBA" id="ARBA00022840"/>
    </source>
</evidence>
<keyword evidence="1" id="KW-0723">Serine/threonine-protein kinase</keyword>
<accession>A0A0M0JXT1</accession>
<dbReference type="EMBL" id="JWZX01002026">
    <property type="protein sequence ID" value="KOO31384.1"/>
    <property type="molecule type" value="Genomic_DNA"/>
</dbReference>
<dbReference type="PROSITE" id="PS50011">
    <property type="entry name" value="PROTEIN_KINASE_DOM"/>
    <property type="match status" value="1"/>
</dbReference>
<proteinExistence type="predicted"/>
<dbReference type="InterPro" id="IPR008271">
    <property type="entry name" value="Ser/Thr_kinase_AS"/>
</dbReference>
<keyword evidence="5" id="KW-0067">ATP-binding</keyword>
<sequence>MVASKCADLSLASLLRVLGTGSSGTVWLIADSVDGGRRQVAVPPCCSKLAPPSRAGASLAPRGAFSCVQYRCRRRALKISPPSASWEASEQHILSRLDHPYIVKFLGASCDAFKNYLVLEASMAGDLYALLRVQQALLSEGQARVLIACLASAIGYVHEVGLVYRDLKPENVVMEAEGLVRLVDFGLTASASEHSTTLCGTPEYLAPEMISRMPHGAPVDWWALGVLLYELLHGYTPFSEEGTLEEPLDIYRRASHHDVKLSS</sequence>
<dbReference type="AlphaFoldDB" id="A0A0M0JXT1"/>
<evidence type="ECO:0000313" key="7">
    <source>
        <dbReference type="EMBL" id="KOO31384.1"/>
    </source>
</evidence>
<dbReference type="SUPFAM" id="SSF56112">
    <property type="entry name" value="Protein kinase-like (PK-like)"/>
    <property type="match status" value="1"/>
</dbReference>
<evidence type="ECO:0000256" key="1">
    <source>
        <dbReference type="ARBA" id="ARBA00022527"/>
    </source>
</evidence>
<keyword evidence="2" id="KW-0808">Transferase</keyword>
<keyword evidence="8" id="KW-1185">Reference proteome</keyword>
<dbReference type="OrthoDB" id="10252171at2759"/>
<dbReference type="Gene3D" id="1.10.510.10">
    <property type="entry name" value="Transferase(Phosphotransferase) domain 1"/>
    <property type="match status" value="1"/>
</dbReference>
<dbReference type="Proteomes" id="UP000037460">
    <property type="component" value="Unassembled WGS sequence"/>
</dbReference>
<keyword evidence="4 7" id="KW-0418">Kinase</keyword>
<keyword evidence="3" id="KW-0547">Nucleotide-binding</keyword>
<dbReference type="SMART" id="SM00220">
    <property type="entry name" value="S_TKc"/>
    <property type="match status" value="1"/>
</dbReference>
<name>A0A0M0JXT1_9EUKA</name>
<protein>
    <submittedName>
        <fullName evidence="7">Camp-dependent protein kinase catalytic</fullName>
    </submittedName>
</protein>
<evidence type="ECO:0000256" key="4">
    <source>
        <dbReference type="ARBA" id="ARBA00022777"/>
    </source>
</evidence>
<evidence type="ECO:0000256" key="3">
    <source>
        <dbReference type="ARBA" id="ARBA00022741"/>
    </source>
</evidence>
<dbReference type="GO" id="GO:0005524">
    <property type="term" value="F:ATP binding"/>
    <property type="evidence" value="ECO:0007669"/>
    <property type="project" value="UniProtKB-KW"/>
</dbReference>
<gene>
    <name evidence="7" type="ORF">Ctob_008359</name>
</gene>
<dbReference type="Gene3D" id="3.30.200.20">
    <property type="entry name" value="Phosphorylase Kinase, domain 1"/>
    <property type="match status" value="1"/>
</dbReference>
<dbReference type="InterPro" id="IPR011009">
    <property type="entry name" value="Kinase-like_dom_sf"/>
</dbReference>
<dbReference type="PANTHER" id="PTHR24353">
    <property type="entry name" value="CYCLIC NUCLEOTIDE-DEPENDENT PROTEIN KINASE"/>
    <property type="match status" value="1"/>
</dbReference>